<evidence type="ECO:0000256" key="2">
    <source>
        <dbReference type="ARBA" id="ARBA00022618"/>
    </source>
</evidence>
<dbReference type="Pfam" id="PF04101">
    <property type="entry name" value="Glyco_tran_28_C"/>
    <property type="match status" value="1"/>
</dbReference>
<dbReference type="Pfam" id="PF03033">
    <property type="entry name" value="Glyco_transf_28"/>
    <property type="match status" value="1"/>
</dbReference>
<keyword evidence="7 10" id="KW-0472">Membrane</keyword>
<gene>
    <name evidence="10" type="primary">murG</name>
    <name evidence="13" type="ORF">LQV63_15935</name>
</gene>
<evidence type="ECO:0000256" key="3">
    <source>
        <dbReference type="ARBA" id="ARBA00022676"/>
    </source>
</evidence>
<feature type="binding site" evidence="10">
    <location>
        <position position="196"/>
    </location>
    <ligand>
        <name>UDP-N-acetyl-alpha-D-glucosamine</name>
        <dbReference type="ChEBI" id="CHEBI:57705"/>
    </ligand>
</feature>
<evidence type="ECO:0000256" key="1">
    <source>
        <dbReference type="ARBA" id="ARBA00022475"/>
    </source>
</evidence>
<evidence type="ECO:0000256" key="10">
    <source>
        <dbReference type="HAMAP-Rule" id="MF_00033"/>
    </source>
</evidence>
<keyword evidence="3 10" id="KW-0328">Glycosyltransferase</keyword>
<dbReference type="CDD" id="cd03785">
    <property type="entry name" value="GT28_MurG"/>
    <property type="match status" value="1"/>
</dbReference>
<evidence type="ECO:0000256" key="7">
    <source>
        <dbReference type="ARBA" id="ARBA00023136"/>
    </source>
</evidence>
<dbReference type="PANTHER" id="PTHR21015">
    <property type="entry name" value="UDP-N-ACETYLGLUCOSAMINE--N-ACETYLMURAMYL-(PENTAPEPTIDE) PYROPHOSPHORYL-UNDECAPRENOL N-ACETYLGLUCOSAMINE TRANSFERASE 1"/>
    <property type="match status" value="1"/>
</dbReference>
<dbReference type="EC" id="2.4.1.227" evidence="10"/>
<comment type="caution">
    <text evidence="13">The sequence shown here is derived from an EMBL/GenBank/DDBJ whole genome shotgun (WGS) entry which is preliminary data.</text>
</comment>
<keyword evidence="5 10" id="KW-0133">Cell shape</keyword>
<dbReference type="InterPro" id="IPR004276">
    <property type="entry name" value="GlycoTrans_28_N"/>
</dbReference>
<comment type="similarity">
    <text evidence="10">Belongs to the glycosyltransferase 28 family. MurG subfamily.</text>
</comment>
<keyword evidence="4 10" id="KW-0808">Transferase</keyword>
<evidence type="ECO:0000256" key="8">
    <source>
        <dbReference type="ARBA" id="ARBA00023306"/>
    </source>
</evidence>
<keyword evidence="2 10" id="KW-0132">Cell division</keyword>
<feature type="binding site" evidence="10">
    <location>
        <position position="290"/>
    </location>
    <ligand>
        <name>UDP-N-acetyl-alpha-D-glucosamine</name>
        <dbReference type="ChEBI" id="CHEBI:57705"/>
    </ligand>
</feature>
<keyword evidence="14" id="KW-1185">Reference proteome</keyword>
<comment type="function">
    <text evidence="10">Cell wall formation. Catalyzes the transfer of a GlcNAc subunit on undecaprenyl-pyrophosphoryl-MurNAc-pentapeptide (lipid intermediate I) to form undecaprenyl-pyrophosphoryl-MurNAc-(pentapeptide)GlcNAc (lipid intermediate II).</text>
</comment>
<protein>
    <recommendedName>
        <fullName evidence="10">UDP-N-acetylglucosamine--N-acetylmuramyl-(pentapeptide) pyrophosphoryl-undecaprenol N-acetylglucosamine transferase</fullName>
        <ecNumber evidence="10">2.4.1.227</ecNumber>
    </recommendedName>
    <alternativeName>
        <fullName evidence="10">Undecaprenyl-PP-MurNAc-pentapeptide-UDPGlcNAc GlcNAc transferase</fullName>
    </alternativeName>
</protein>
<evidence type="ECO:0000256" key="6">
    <source>
        <dbReference type="ARBA" id="ARBA00022984"/>
    </source>
</evidence>
<keyword evidence="1 10" id="KW-1003">Cell membrane</keyword>
<sequence length="355" mass="39220">MKKTIVLTGGGSAGHVTVNAALIPKLLDGNWDIHYFGSIDGIEKQIISTFEQVQYHAISTGKLRRYADWNNVKDPFKVVKGSFEAYAKMKQLKPNVIFSKGGFVSVPVVVAGRMRKVPVIIHESDITPGLANRIAIPFSTKVCTTFPETCEHVTIEKAEYVGAIVREELLEGDAGTGRAICRFAKGKPVLFIMGGSLGAKSVNQAVRDNLPALLKKFHVVHISGKGQLDDSINDAGYKQFEFVNEELPHLMAMADVVISRAGSNSIFEFLSLRKPMLLVPLPKGSSRGDQILNARSFADRGFCEVLDDAEVRTEAFVHKINDLHEKRNDYVNNMLSSDAIGSTNRLVQMIERYKR</sequence>
<evidence type="ECO:0000256" key="9">
    <source>
        <dbReference type="ARBA" id="ARBA00023316"/>
    </source>
</evidence>
<name>A0ABS8YKD6_9BACL</name>
<keyword evidence="6 10" id="KW-0573">Peptidoglycan synthesis</keyword>
<dbReference type="NCBIfam" id="NF009102">
    <property type="entry name" value="PRK12446.1"/>
    <property type="match status" value="1"/>
</dbReference>
<evidence type="ECO:0000313" key="14">
    <source>
        <dbReference type="Proteomes" id="UP001199916"/>
    </source>
</evidence>
<feature type="domain" description="Glycosyl transferase family 28 C-terminal" evidence="12">
    <location>
        <begin position="189"/>
        <end position="336"/>
    </location>
</feature>
<feature type="binding site" evidence="10">
    <location>
        <begin position="12"/>
        <end position="14"/>
    </location>
    <ligand>
        <name>UDP-N-acetyl-alpha-D-glucosamine</name>
        <dbReference type="ChEBI" id="CHEBI:57705"/>
    </ligand>
</feature>
<accession>A0ABS8YKD6</accession>
<dbReference type="EMBL" id="JAJNBZ010000012">
    <property type="protein sequence ID" value="MCE5170796.1"/>
    <property type="molecule type" value="Genomic_DNA"/>
</dbReference>
<dbReference type="InterPro" id="IPR006009">
    <property type="entry name" value="GlcNAc_MurG"/>
</dbReference>
<evidence type="ECO:0000256" key="4">
    <source>
        <dbReference type="ARBA" id="ARBA00022679"/>
    </source>
</evidence>
<dbReference type="SUPFAM" id="SSF53756">
    <property type="entry name" value="UDP-Glycosyltransferase/glycogen phosphorylase"/>
    <property type="match status" value="1"/>
</dbReference>
<dbReference type="PANTHER" id="PTHR21015:SF27">
    <property type="entry name" value="UDP-N-ACETYLGLUCOSAMINE--N-ACETYLMURAMYL-(PENTAPEPTIDE) PYROPHOSPHORYL-UNDECAPRENOL N-ACETYLGLUCOSAMINE TRANSFERASE"/>
    <property type="match status" value="1"/>
</dbReference>
<dbReference type="InterPro" id="IPR007235">
    <property type="entry name" value="Glyco_trans_28_C"/>
</dbReference>
<dbReference type="Gene3D" id="3.40.50.2000">
    <property type="entry name" value="Glycogen Phosphorylase B"/>
    <property type="match status" value="2"/>
</dbReference>
<comment type="catalytic activity">
    <reaction evidence="10">
        <text>di-trans,octa-cis-undecaprenyl diphospho-N-acetyl-alpha-D-muramoyl-L-alanyl-D-glutamyl-meso-2,6-diaminopimeloyl-D-alanyl-D-alanine + UDP-N-acetyl-alpha-D-glucosamine = di-trans,octa-cis-undecaprenyl diphospho-[N-acetyl-alpha-D-glucosaminyl-(1-&gt;4)]-N-acetyl-alpha-D-muramoyl-L-alanyl-D-glutamyl-meso-2,6-diaminopimeloyl-D-alanyl-D-alanine + UDP + H(+)</text>
        <dbReference type="Rhea" id="RHEA:31227"/>
        <dbReference type="ChEBI" id="CHEBI:15378"/>
        <dbReference type="ChEBI" id="CHEBI:57705"/>
        <dbReference type="ChEBI" id="CHEBI:58223"/>
        <dbReference type="ChEBI" id="CHEBI:61387"/>
        <dbReference type="ChEBI" id="CHEBI:61388"/>
        <dbReference type="EC" id="2.4.1.227"/>
    </reaction>
</comment>
<reference evidence="13 14" key="1">
    <citation type="submission" date="2021-11" db="EMBL/GenBank/DDBJ databases">
        <title>Draft genome sequence of Paenibacillus profundus YoMME, a new Gram-positive bacteria with exoelectrogenic properties.</title>
        <authorList>
            <person name="Hubenova Y."/>
            <person name="Hubenova E."/>
            <person name="Manasiev Y."/>
            <person name="Peykov S."/>
            <person name="Mitov M."/>
        </authorList>
    </citation>
    <scope>NUCLEOTIDE SEQUENCE [LARGE SCALE GENOMIC DNA]</scope>
    <source>
        <strain evidence="13 14">YoMME</strain>
    </source>
</reference>
<keyword evidence="8 10" id="KW-0131">Cell cycle</keyword>
<dbReference type="RefSeq" id="WP_233697439.1">
    <property type="nucleotide sequence ID" value="NZ_JAJNBZ010000012.1"/>
</dbReference>
<evidence type="ECO:0000259" key="11">
    <source>
        <dbReference type="Pfam" id="PF03033"/>
    </source>
</evidence>
<feature type="domain" description="Glycosyltransferase family 28 N-terminal" evidence="11">
    <location>
        <begin position="5"/>
        <end position="143"/>
    </location>
</feature>
<organism evidence="13 14">
    <name type="scientific">Paenibacillus profundus</name>
    <dbReference type="NCBI Taxonomy" id="1173085"/>
    <lineage>
        <taxon>Bacteria</taxon>
        <taxon>Bacillati</taxon>
        <taxon>Bacillota</taxon>
        <taxon>Bacilli</taxon>
        <taxon>Bacillales</taxon>
        <taxon>Paenibacillaceae</taxon>
        <taxon>Paenibacillus</taxon>
    </lineage>
</organism>
<keyword evidence="9 10" id="KW-0961">Cell wall biogenesis/degradation</keyword>
<dbReference type="HAMAP" id="MF_00033">
    <property type="entry name" value="MurG"/>
    <property type="match status" value="1"/>
</dbReference>
<comment type="pathway">
    <text evidence="10">Cell wall biogenesis; peptidoglycan biosynthesis.</text>
</comment>
<proteinExistence type="inferred from homology"/>
<evidence type="ECO:0000313" key="13">
    <source>
        <dbReference type="EMBL" id="MCE5170796.1"/>
    </source>
</evidence>
<comment type="caution">
    <text evidence="10">Lacks conserved residue(s) required for the propagation of feature annotation.</text>
</comment>
<feature type="binding site" evidence="10">
    <location>
        <position position="166"/>
    </location>
    <ligand>
        <name>UDP-N-acetyl-alpha-D-glucosamine</name>
        <dbReference type="ChEBI" id="CHEBI:57705"/>
    </ligand>
</feature>
<evidence type="ECO:0000256" key="5">
    <source>
        <dbReference type="ARBA" id="ARBA00022960"/>
    </source>
</evidence>
<comment type="subcellular location">
    <subcellularLocation>
        <location evidence="10">Cell membrane</location>
        <topology evidence="10">Peripheral membrane protein</topology>
        <orientation evidence="10">Cytoplasmic side</orientation>
    </subcellularLocation>
</comment>
<evidence type="ECO:0000259" key="12">
    <source>
        <dbReference type="Pfam" id="PF04101"/>
    </source>
</evidence>
<dbReference type="Proteomes" id="UP001199916">
    <property type="component" value="Unassembled WGS sequence"/>
</dbReference>